<dbReference type="GO" id="GO:0008270">
    <property type="term" value="F:zinc ion binding"/>
    <property type="evidence" value="ECO:0007669"/>
    <property type="project" value="UniProtKB-KW"/>
</dbReference>
<evidence type="ECO:0000256" key="4">
    <source>
        <dbReference type="ARBA" id="ARBA00023125"/>
    </source>
</evidence>
<keyword evidence="1" id="KW-0479">Metal-binding</keyword>
<dbReference type="OrthoDB" id="2015213at2759"/>
<evidence type="ECO:0000313" key="8">
    <source>
        <dbReference type="EMBL" id="PVD37758.1"/>
    </source>
</evidence>
<feature type="domain" description="THAP-type" evidence="7">
    <location>
        <begin position="1"/>
        <end position="42"/>
    </location>
</feature>
<gene>
    <name evidence="8" type="ORF">C0Q70_00359</name>
</gene>
<dbReference type="InterPro" id="IPR006612">
    <property type="entry name" value="THAP_Znf"/>
</dbReference>
<evidence type="ECO:0000256" key="3">
    <source>
        <dbReference type="ARBA" id="ARBA00022833"/>
    </source>
</evidence>
<keyword evidence="9" id="KW-1185">Reference proteome</keyword>
<evidence type="ECO:0000259" key="7">
    <source>
        <dbReference type="PROSITE" id="PS50950"/>
    </source>
</evidence>
<proteinExistence type="predicted"/>
<dbReference type="Pfam" id="PF05485">
    <property type="entry name" value="THAP"/>
    <property type="match status" value="1"/>
</dbReference>
<comment type="caution">
    <text evidence="8">The sequence shown here is derived from an EMBL/GenBank/DDBJ whole genome shotgun (WGS) entry which is preliminary data.</text>
</comment>
<evidence type="ECO:0000256" key="2">
    <source>
        <dbReference type="ARBA" id="ARBA00022771"/>
    </source>
</evidence>
<name>A0A2T7PWJ3_POMCA</name>
<evidence type="ECO:0000256" key="1">
    <source>
        <dbReference type="ARBA" id="ARBA00022723"/>
    </source>
</evidence>
<accession>A0A2T7PWJ3</accession>
<dbReference type="GO" id="GO:0003677">
    <property type="term" value="F:DNA binding"/>
    <property type="evidence" value="ECO:0007669"/>
    <property type="project" value="UniProtKB-UniRule"/>
</dbReference>
<dbReference type="PROSITE" id="PS50950">
    <property type="entry name" value="ZF_THAP"/>
    <property type="match status" value="1"/>
</dbReference>
<feature type="compositionally biased region" description="Low complexity" evidence="6">
    <location>
        <begin position="80"/>
        <end position="96"/>
    </location>
</feature>
<keyword evidence="2 5" id="KW-0863">Zinc-finger</keyword>
<protein>
    <recommendedName>
        <fullName evidence="7">THAP-type domain-containing protein</fullName>
    </recommendedName>
</protein>
<evidence type="ECO:0000256" key="5">
    <source>
        <dbReference type="PROSITE-ProRule" id="PRU00309"/>
    </source>
</evidence>
<evidence type="ECO:0000256" key="6">
    <source>
        <dbReference type="SAM" id="MobiDB-lite"/>
    </source>
</evidence>
<keyword evidence="3" id="KW-0862">Zinc</keyword>
<dbReference type="SUPFAM" id="SSF57716">
    <property type="entry name" value="Glucocorticoid receptor-like (DNA-binding domain)"/>
    <property type="match status" value="1"/>
</dbReference>
<feature type="region of interest" description="Disordered" evidence="6">
    <location>
        <begin position="66"/>
        <end position="96"/>
    </location>
</feature>
<dbReference type="EMBL" id="PZQS01000001">
    <property type="protein sequence ID" value="PVD37758.1"/>
    <property type="molecule type" value="Genomic_DNA"/>
</dbReference>
<keyword evidence="4 5" id="KW-0238">DNA-binding</keyword>
<dbReference type="Proteomes" id="UP000245119">
    <property type="component" value="Linkage Group LG1"/>
</dbReference>
<dbReference type="STRING" id="400727.A0A2T7PWJ3"/>
<sequence>MLRKIGRWTKVCSRHFVPEDFRLLPLKGKQRRLKPDAVPSLFTLNNFQLGKERKQLAVSHPLSLANINTNQSKNGDAKPTTEPATAETEPATAAAEQQGRNKVWHLVKFCVCIMDFNSRRPVVVCRHGCVASSQPSPAKLDWVRRID</sequence>
<reference evidence="8 9" key="1">
    <citation type="submission" date="2018-04" db="EMBL/GenBank/DDBJ databases">
        <title>The genome of golden apple snail Pomacea canaliculata provides insight into stress tolerance and invasive adaptation.</title>
        <authorList>
            <person name="Liu C."/>
            <person name="Liu B."/>
            <person name="Ren Y."/>
            <person name="Zhang Y."/>
            <person name="Wang H."/>
            <person name="Li S."/>
            <person name="Jiang F."/>
            <person name="Yin L."/>
            <person name="Zhang G."/>
            <person name="Qian W."/>
            <person name="Fan W."/>
        </authorList>
    </citation>
    <scope>NUCLEOTIDE SEQUENCE [LARGE SCALE GENOMIC DNA]</scope>
    <source>
        <strain evidence="8">SZHN2017</strain>
        <tissue evidence="8">Muscle</tissue>
    </source>
</reference>
<evidence type="ECO:0000313" key="9">
    <source>
        <dbReference type="Proteomes" id="UP000245119"/>
    </source>
</evidence>
<organism evidence="8 9">
    <name type="scientific">Pomacea canaliculata</name>
    <name type="common">Golden apple snail</name>
    <dbReference type="NCBI Taxonomy" id="400727"/>
    <lineage>
        <taxon>Eukaryota</taxon>
        <taxon>Metazoa</taxon>
        <taxon>Spiralia</taxon>
        <taxon>Lophotrochozoa</taxon>
        <taxon>Mollusca</taxon>
        <taxon>Gastropoda</taxon>
        <taxon>Caenogastropoda</taxon>
        <taxon>Architaenioglossa</taxon>
        <taxon>Ampullarioidea</taxon>
        <taxon>Ampullariidae</taxon>
        <taxon>Pomacea</taxon>
    </lineage>
</organism>
<dbReference type="AlphaFoldDB" id="A0A2T7PWJ3"/>